<comment type="caution">
    <text evidence="1">The sequence shown here is derived from an EMBL/GenBank/DDBJ whole genome shotgun (WGS) entry which is preliminary data.</text>
</comment>
<evidence type="ECO:0000313" key="1">
    <source>
        <dbReference type="EMBL" id="KKM77925.1"/>
    </source>
</evidence>
<reference evidence="1" key="1">
    <citation type="journal article" date="2015" name="Nature">
        <title>Complex archaea that bridge the gap between prokaryotes and eukaryotes.</title>
        <authorList>
            <person name="Spang A."/>
            <person name="Saw J.H."/>
            <person name="Jorgensen S.L."/>
            <person name="Zaremba-Niedzwiedzka K."/>
            <person name="Martijn J."/>
            <person name="Lind A.E."/>
            <person name="van Eijk R."/>
            <person name="Schleper C."/>
            <person name="Guy L."/>
            <person name="Ettema T.J."/>
        </authorList>
    </citation>
    <scope>NUCLEOTIDE SEQUENCE</scope>
</reference>
<dbReference type="EMBL" id="LAZR01008570">
    <property type="protein sequence ID" value="KKM77925.1"/>
    <property type="molecule type" value="Genomic_DNA"/>
</dbReference>
<accession>A0A0F9MM47</accession>
<name>A0A0F9MM47_9ZZZZ</name>
<proteinExistence type="predicted"/>
<dbReference type="AlphaFoldDB" id="A0A0F9MM47"/>
<organism evidence="1">
    <name type="scientific">marine sediment metagenome</name>
    <dbReference type="NCBI Taxonomy" id="412755"/>
    <lineage>
        <taxon>unclassified sequences</taxon>
        <taxon>metagenomes</taxon>
        <taxon>ecological metagenomes</taxon>
    </lineage>
</organism>
<dbReference type="InterPro" id="IPR029052">
    <property type="entry name" value="Metallo-depent_PP-like"/>
</dbReference>
<dbReference type="SUPFAM" id="SSF56300">
    <property type="entry name" value="Metallo-dependent phosphatases"/>
    <property type="match status" value="1"/>
</dbReference>
<sequence>MANPRLCDKKRVLVEEGLWAGKSARVIAREAKVSVGTVHNVREKQLAADLSAHRNQIRAIVAGKKYKDSIKDIDRLNKELDRFKVASSWTKHYKPYQITRPNGKKGEAVAMLSVTDWHYEEEVLPASVNGLNEYNLEIAHDRCLRLWNSAVNIVEMCRTKSKIETMVVMLLGDFINGWIHEEYLVTNLLTPPESFMRVFDELVNGLTFLLKETKVKKIIVPCAIGNHGRITKRKYVSKSAATNWDYLLYHMLAKWFKAQGETRIRFILPEGDETYIEVWGKPIRISHGDNISYQGGVGGVHIPLRKAIDAWNKGIRAKFNYFGHWHQDLTGPDYRIGSSLIGWNPFCIRIKAQYNPPSQAFELQHPKYGSTGRFPLILDEDRSR</sequence>
<gene>
    <name evidence="1" type="ORF">LCGC14_1365070</name>
</gene>
<protein>
    <submittedName>
        <fullName evidence="1">Uncharacterized protein</fullName>
    </submittedName>
</protein>